<feature type="transmembrane region" description="Helical" evidence="1">
    <location>
        <begin position="350"/>
        <end position="369"/>
    </location>
</feature>
<dbReference type="PANTHER" id="PTHR30282">
    <property type="entry name" value="P-AMINOBENZOYL GLUTAMATE TRANSPORTER"/>
    <property type="match status" value="1"/>
</dbReference>
<feature type="transmembrane region" description="Helical" evidence="1">
    <location>
        <begin position="389"/>
        <end position="409"/>
    </location>
</feature>
<feature type="transmembrane region" description="Helical" evidence="1">
    <location>
        <begin position="154"/>
        <end position="178"/>
    </location>
</feature>
<evidence type="ECO:0000313" key="3">
    <source>
        <dbReference type="Proteomes" id="UP000637074"/>
    </source>
</evidence>
<dbReference type="Proteomes" id="UP000637074">
    <property type="component" value="Unassembled WGS sequence"/>
</dbReference>
<feature type="transmembrane region" description="Helical" evidence="1">
    <location>
        <begin position="132"/>
        <end position="148"/>
    </location>
</feature>
<feature type="transmembrane region" description="Helical" evidence="1">
    <location>
        <begin position="37"/>
        <end position="57"/>
    </location>
</feature>
<feature type="transmembrane region" description="Helical" evidence="1">
    <location>
        <begin position="267"/>
        <end position="287"/>
    </location>
</feature>
<evidence type="ECO:0000256" key="1">
    <source>
        <dbReference type="SAM" id="Phobius"/>
    </source>
</evidence>
<feature type="transmembrane region" description="Helical" evidence="1">
    <location>
        <begin position="307"/>
        <end position="329"/>
    </location>
</feature>
<organism evidence="2 3">
    <name type="scientific">Neobacillus kokaensis</name>
    <dbReference type="NCBI Taxonomy" id="2759023"/>
    <lineage>
        <taxon>Bacteria</taxon>
        <taxon>Bacillati</taxon>
        <taxon>Bacillota</taxon>
        <taxon>Bacilli</taxon>
        <taxon>Bacillales</taxon>
        <taxon>Bacillaceae</taxon>
        <taxon>Neobacillus</taxon>
    </lineage>
</organism>
<keyword evidence="1" id="KW-0812">Transmembrane</keyword>
<name>A0ABQ3N7R6_9BACI</name>
<feature type="transmembrane region" description="Helical" evidence="1">
    <location>
        <begin position="477"/>
        <end position="502"/>
    </location>
</feature>
<feature type="transmembrane region" description="Helical" evidence="1">
    <location>
        <begin position="447"/>
        <end position="465"/>
    </location>
</feature>
<keyword evidence="3" id="KW-1185">Reference proteome</keyword>
<dbReference type="EMBL" id="BNDS01000019">
    <property type="protein sequence ID" value="GHI00205.1"/>
    <property type="molecule type" value="Genomic_DNA"/>
</dbReference>
<protein>
    <submittedName>
        <fullName evidence="2">AbgT family transporter</fullName>
    </submittedName>
</protein>
<accession>A0ABQ3N7R6</accession>
<keyword evidence="1" id="KW-0472">Membrane</keyword>
<sequence>MAQQTSLAENTPKQKKSFFDRMLDSIEYAGNKLPDPIVLFFILCGITLLIAYIASLFNVSAVHPVTGEKVVINNLLDREGVVEILTKMVTNFSSFAPLGMVLVMMIGVGLAEQSGFFTSIMKRAVIATPKKIIIPSIILIAIVANAAGDAGPIVLPPLAATIVMAFGYHPLVGLVVAYASDLGAFAANLIIGMSDTLVAGFTGPAAQTVNPDYTANPAMNYYFIVVSTIILLFVSLWVTHKFTIPRFGTYTGEIEKMEGVTPEEHRGLKWAGIATLIFVLALLSMLIPENGLLRNPKTGSIIEDSPFINGIVPLITILFFIPGLFYGIGSKSIKTSKDFGEMLGKSMSTMGPYIVLVFAAAQLLAFFGATNLGPIIAIKGAEFLKAIGFTGIPLIVCFIIFVACVNLLIGSASAKWAILAPIFVPMFMYLDYHPAFIQAIYRVGDSITNPITPMLPYLVLLLSFAKKYDSKIGLGTLISALFPYTLFFGIFWIILVIIWYLVGFPVGPEGPIHL</sequence>
<proteinExistence type="predicted"/>
<evidence type="ECO:0000313" key="2">
    <source>
        <dbReference type="EMBL" id="GHI00205.1"/>
    </source>
</evidence>
<reference evidence="2 3" key="1">
    <citation type="journal article" date="2022" name="Int. J. Syst. Evol. Microbiol.">
        <title>Neobacillus kokaensis sp. nov., isolated from soil.</title>
        <authorList>
            <person name="Yuki K."/>
            <person name="Matsubara H."/>
            <person name="Yamaguchi S."/>
        </authorList>
    </citation>
    <scope>NUCLEOTIDE SEQUENCE [LARGE SCALE GENOMIC DNA]</scope>
    <source>
        <strain evidence="2 3">LOB 377</strain>
    </source>
</reference>
<feature type="transmembrane region" description="Helical" evidence="1">
    <location>
        <begin position="218"/>
        <end position="238"/>
    </location>
</feature>
<feature type="transmembrane region" description="Helical" evidence="1">
    <location>
        <begin position="416"/>
        <end position="441"/>
    </location>
</feature>
<dbReference type="InterPro" id="IPR004697">
    <property type="entry name" value="AbgT"/>
</dbReference>
<feature type="transmembrane region" description="Helical" evidence="1">
    <location>
        <begin position="92"/>
        <end position="111"/>
    </location>
</feature>
<feature type="transmembrane region" description="Helical" evidence="1">
    <location>
        <begin position="185"/>
        <end position="206"/>
    </location>
</feature>
<dbReference type="RefSeq" id="WP_191275451.1">
    <property type="nucleotide sequence ID" value="NZ_BNDS01000019.1"/>
</dbReference>
<gene>
    <name evidence="2" type="ORF">AM1BK_37470</name>
</gene>
<comment type="caution">
    <text evidence="2">The sequence shown here is derived from an EMBL/GenBank/DDBJ whole genome shotgun (WGS) entry which is preliminary data.</text>
</comment>
<dbReference type="Pfam" id="PF03806">
    <property type="entry name" value="ABG_transport"/>
    <property type="match status" value="1"/>
</dbReference>
<dbReference type="PANTHER" id="PTHR30282:SF0">
    <property type="entry name" value="P-AMINOBENZOYL-GLUTAMATE TRANSPORT PROTEIN"/>
    <property type="match status" value="1"/>
</dbReference>
<keyword evidence="1" id="KW-1133">Transmembrane helix</keyword>